<evidence type="ECO:0000256" key="3">
    <source>
        <dbReference type="ARBA" id="ARBA00022737"/>
    </source>
</evidence>
<dbReference type="Proteomes" id="UP000830375">
    <property type="component" value="Unassembled WGS sequence"/>
</dbReference>
<reference evidence="4 5" key="1">
    <citation type="submission" date="2022-01" db="EMBL/GenBank/DDBJ databases">
        <title>A high-quality chromosome-level genome assembly of rohu carp, Labeo rohita.</title>
        <authorList>
            <person name="Arick M.A. II"/>
            <person name="Hsu C.-Y."/>
            <person name="Magbanua Z."/>
            <person name="Pechanova O."/>
            <person name="Grover C."/>
            <person name="Miller E."/>
            <person name="Thrash A."/>
            <person name="Ezzel L."/>
            <person name="Alam S."/>
            <person name="Benzie J."/>
            <person name="Hamilton M."/>
            <person name="Karsi A."/>
            <person name="Lawrence M.L."/>
            <person name="Peterson D.G."/>
        </authorList>
    </citation>
    <scope>NUCLEOTIDE SEQUENCE [LARGE SCALE GENOMIC DNA]</scope>
    <source>
        <strain evidence="5">BAU-BD-2019</strain>
        <tissue evidence="4">Blood</tissue>
    </source>
</reference>
<comment type="caution">
    <text evidence="4">The sequence shown here is derived from an EMBL/GenBank/DDBJ whole genome shotgun (WGS) entry which is preliminary data.</text>
</comment>
<organism evidence="4 5">
    <name type="scientific">Labeo rohita</name>
    <name type="common">Indian major carp</name>
    <name type="synonym">Cyprinus rohita</name>
    <dbReference type="NCBI Taxonomy" id="84645"/>
    <lineage>
        <taxon>Eukaryota</taxon>
        <taxon>Metazoa</taxon>
        <taxon>Chordata</taxon>
        <taxon>Craniata</taxon>
        <taxon>Vertebrata</taxon>
        <taxon>Euteleostomi</taxon>
        <taxon>Actinopterygii</taxon>
        <taxon>Neopterygii</taxon>
        <taxon>Teleostei</taxon>
        <taxon>Ostariophysi</taxon>
        <taxon>Cypriniformes</taxon>
        <taxon>Cyprinidae</taxon>
        <taxon>Labeoninae</taxon>
        <taxon>Labeonini</taxon>
        <taxon>Labeo</taxon>
    </lineage>
</organism>
<evidence type="ECO:0000256" key="2">
    <source>
        <dbReference type="ARBA" id="ARBA00022525"/>
    </source>
</evidence>
<keyword evidence="3" id="KW-0677">Repeat</keyword>
<keyword evidence="5" id="KW-1185">Reference proteome</keyword>
<accession>A0ABQ8LXZ4</accession>
<dbReference type="Gene3D" id="1.10.246.10">
    <property type="match status" value="2"/>
</dbReference>
<dbReference type="SUPFAM" id="SSF48552">
    <property type="entry name" value="Serum albumin-like"/>
    <property type="match status" value="2"/>
</dbReference>
<protein>
    <submittedName>
        <fullName evidence="4">Extracellular matrix protein 1</fullName>
    </submittedName>
</protein>
<keyword evidence="2" id="KW-0964">Secreted</keyword>
<proteinExistence type="predicted"/>
<evidence type="ECO:0000313" key="5">
    <source>
        <dbReference type="Proteomes" id="UP000830375"/>
    </source>
</evidence>
<evidence type="ECO:0000256" key="1">
    <source>
        <dbReference type="ARBA" id="ARBA00004613"/>
    </source>
</evidence>
<gene>
    <name evidence="4" type="ORF">H4Q32_017931</name>
</gene>
<dbReference type="PANTHER" id="PTHR16776:SF3">
    <property type="entry name" value="EXTRACELLULAR MATRIX PROTEIN 1"/>
    <property type="match status" value="1"/>
</dbReference>
<evidence type="ECO:0000313" key="4">
    <source>
        <dbReference type="EMBL" id="KAI2655519.1"/>
    </source>
</evidence>
<dbReference type="EMBL" id="JACTAM010000016">
    <property type="protein sequence ID" value="KAI2655519.1"/>
    <property type="molecule type" value="Genomic_DNA"/>
</dbReference>
<dbReference type="PANTHER" id="PTHR16776">
    <property type="entry name" value="EXTRACELLULAR MATRIX PROTEIN 1"/>
    <property type="match status" value="1"/>
</dbReference>
<comment type="subcellular location">
    <subcellularLocation>
        <location evidence="1">Secreted</location>
    </subcellularLocation>
</comment>
<name>A0ABQ8LXZ4_LABRO</name>
<dbReference type="InterPro" id="IPR008605">
    <property type="entry name" value="ECM1"/>
</dbReference>
<dbReference type="InterPro" id="IPR020858">
    <property type="entry name" value="Serum_albumin-like"/>
</dbReference>
<sequence>MSVKDLFIVKASAVYKRLEDVCKIAVSCLNRHVIVFFTEFKRFILDLTALFSAGDKYAKAEGGPPPPPPPPPPHDLLLNWLMYRRCLTEGTSPTMSSSRALGLYLTLLLALLCYASEDFPLTREVLDSLMLQRPIIPNVAKLFANADFSRRTPSENSNFHPESEQLGRPVIKPRSMRPVTEPEVDFPPAFPTASNLQDILRFSKAPVRYPKDMFPESGFGRQVRQADAVNQLQSWYSVCSAVGTQEEQICCAQQAWKKSLSAYCEGEFSIKTSHYFCCHKTGRARWNCFDKEASDSSYQVSSEVSNGSTPQKIQGFKYNSSACKGSSVASPKTSPLMKQTEVLSISFPPGRPDSSNIANICAHHKIRPRYMPKCLPRTGYGWLVRQSKAINVLEREYNQCCKDKKSQQRCAEKKWKKIVDKFCKDEKKSKGQQFECCGKKKGEEQYSCFAASAPDPQYRSTGGALSTTAAPPTLDTLCETHTALQSMKGFPFSMDQMVERCCPLVLQERPECIKAELDRHLNDMCKAKELVKPHCCAPKIKNRVKCATKLLLRYIGKADKDRRKNTCPQLL</sequence>
<dbReference type="Pfam" id="PF05782">
    <property type="entry name" value="ECM1"/>
    <property type="match status" value="2"/>
</dbReference>